<evidence type="ECO:0000256" key="4">
    <source>
        <dbReference type="ARBA" id="ARBA00022722"/>
    </source>
</evidence>
<dbReference type="Gene3D" id="1.10.287.1120">
    <property type="entry name" value="Bipartite methylase S protein"/>
    <property type="match status" value="1"/>
</dbReference>
<dbReference type="NCBIfam" id="TIGR00348">
    <property type="entry name" value="hsdR"/>
    <property type="match status" value="1"/>
</dbReference>
<dbReference type="Pfam" id="PF12008">
    <property type="entry name" value="EcoR124_C"/>
    <property type="match status" value="1"/>
</dbReference>
<dbReference type="InterPro" id="IPR022625">
    <property type="entry name" value="TypeI_RM_Rsu_C"/>
</dbReference>
<dbReference type="PANTHER" id="PTHR30195">
    <property type="entry name" value="TYPE I SITE-SPECIFIC DEOXYRIBONUCLEASE PROTEIN SUBUNIT M AND R"/>
    <property type="match status" value="1"/>
</dbReference>
<name>A0A3G9JCQ1_9FIRM</name>
<dbReference type="Gene3D" id="3.90.220.20">
    <property type="entry name" value="DNA methylase specificity domains"/>
    <property type="match status" value="1"/>
</dbReference>
<dbReference type="GO" id="GO:0004386">
    <property type="term" value="F:helicase activity"/>
    <property type="evidence" value="ECO:0007669"/>
    <property type="project" value="UniProtKB-KW"/>
</dbReference>
<dbReference type="InterPro" id="IPR027417">
    <property type="entry name" value="P-loop_NTPase"/>
</dbReference>
<dbReference type="Pfam" id="PF18766">
    <property type="entry name" value="SWI2_SNF2"/>
    <property type="match status" value="1"/>
</dbReference>
<evidence type="ECO:0000256" key="10">
    <source>
        <dbReference type="ARBA" id="ARBA00023125"/>
    </source>
</evidence>
<feature type="domain" description="Helicase ATP-binding" evidence="12">
    <location>
        <begin position="338"/>
        <end position="511"/>
    </location>
</feature>
<evidence type="ECO:0000256" key="2">
    <source>
        <dbReference type="ARBA" id="ARBA00008598"/>
    </source>
</evidence>
<dbReference type="Gene3D" id="3.40.50.300">
    <property type="entry name" value="P-loop containing nucleotide triphosphate hydrolases"/>
    <property type="match status" value="2"/>
</dbReference>
<dbReference type="EMBL" id="AP019309">
    <property type="protein sequence ID" value="BBH26195.1"/>
    <property type="molecule type" value="Genomic_DNA"/>
</dbReference>
<dbReference type="SUPFAM" id="SSF116734">
    <property type="entry name" value="DNA methylase specificity domain"/>
    <property type="match status" value="1"/>
</dbReference>
<dbReference type="REBASE" id="278701">
    <property type="entry name" value="Eba102ORF11260P"/>
</dbReference>
<keyword evidence="4" id="KW-0540">Nuclease</keyword>
<proteinExistence type="inferred from homology"/>
<dbReference type="InterPro" id="IPR004473">
    <property type="entry name" value="Restrct_endonuc_typeI_HsdR"/>
</dbReference>
<dbReference type="Gene3D" id="3.90.1570.50">
    <property type="match status" value="1"/>
</dbReference>
<evidence type="ECO:0000256" key="1">
    <source>
        <dbReference type="ARBA" id="ARBA00000851"/>
    </source>
</evidence>
<evidence type="ECO:0000256" key="11">
    <source>
        <dbReference type="RuleBase" id="RU364115"/>
    </source>
</evidence>
<dbReference type="PROSITE" id="PS51192">
    <property type="entry name" value="HELICASE_ATP_BIND_1"/>
    <property type="match status" value="1"/>
</dbReference>
<evidence type="ECO:0000256" key="9">
    <source>
        <dbReference type="ARBA" id="ARBA00022840"/>
    </source>
</evidence>
<evidence type="ECO:0000313" key="14">
    <source>
        <dbReference type="Proteomes" id="UP000268059"/>
    </source>
</evidence>
<dbReference type="KEGG" id="ebm:SG0102_11290"/>
<keyword evidence="14" id="KW-1185">Reference proteome</keyword>
<gene>
    <name evidence="13" type="primary">hsdR_1</name>
    <name evidence="13" type="ORF">SG0102_11290</name>
</gene>
<comment type="similarity">
    <text evidence="2 11">Belongs to the HsdR family.</text>
</comment>
<dbReference type="InterPro" id="IPR055180">
    <property type="entry name" value="HsdR_RecA-like_helicase_dom_2"/>
</dbReference>
<dbReference type="GO" id="GO:0009035">
    <property type="term" value="F:type I site-specific deoxyribonuclease activity"/>
    <property type="evidence" value="ECO:0007669"/>
    <property type="project" value="UniProtKB-EC"/>
</dbReference>
<keyword evidence="7" id="KW-0255">Endonuclease</keyword>
<dbReference type="EC" id="3.1.21.3" evidence="11"/>
<accession>A0A3G9JCQ1</accession>
<dbReference type="GO" id="GO:0005524">
    <property type="term" value="F:ATP binding"/>
    <property type="evidence" value="ECO:0007669"/>
    <property type="project" value="UniProtKB-KW"/>
</dbReference>
<dbReference type="InterPro" id="IPR040980">
    <property type="entry name" value="SWI2_SNF2"/>
</dbReference>
<comment type="function">
    <text evidence="11">Subunit R is required for both nuclease and ATPase activities, but not for modification.</text>
</comment>
<dbReference type="InterPro" id="IPR044946">
    <property type="entry name" value="Restrct_endonuc_typeI_TRD_sf"/>
</dbReference>
<dbReference type="CDD" id="cd18800">
    <property type="entry name" value="SF2_C_EcoR124I-like"/>
    <property type="match status" value="1"/>
</dbReference>
<keyword evidence="9 11" id="KW-0067">ATP-binding</keyword>
<sequence>MNNLNKELVSNARINVPNKVEQEKIGVFLELVDNAITLHQREIKELKKIEREENYIMKFDKEADFEEAVITALQKNGWEDEVIRYPTEKDLIQNWANILFENNRGIDRLNGQPLIEDEMQELLDQIRDLRSPMALNSFINGKSVSITRKNPNDTLHFGKEVSLKIYDRNEIAAGQSRYQIVQQPLFPRHEKVLRDRRGDLMLLINGMPLFHIELKNSGIPVSEATNQITKYAHEKVFTGLFSLVQVFVAMNPEETVYFANPGPDGKFNSDFYFHWADFNNEPMNDWKLITSRLLSIPMAHQLIGFYTVADSTDGILKVLRSYQYYAASAISDRVAKKDWEDHKQLGGYVWHTTGSGKTMTSFKSAQLIAESHDADKVVFLMDRIELGVQSLSEYQNFADHKEDVQGTEDTYALITKLKSDDPKDTLIVSSIQKMSNIKEDAKEKLCYDDLQTIQDKRLVFIIDECHRSTFGEMLLTIKNTFPRALFFGFTGTPVFKENEKILSTTSDIFGDELHRYSIADGIRDGNVLGFDPTMVMVYKDRDVRRAVALEKAKASSEKEAIKDPKKNKVYYHYMNDVPMAGDADTAGIEDFFPKVNFETDEYQRMVVEDILDNWGRLSQYGQFHAIFATSSIPEAIRYYRKFKDMCPQLHVTCLFDASIDNKGGQKSIDKEDGLAELIQDYNDTFGQTFSIGTYGLFKKDVSSRLAHKGTYVHLKEKDQLDLLIVVNQMLTGFDSKYVNTLYLDKVLTYEHLIQAFSRTNRLYDRHMKPFGSIRYYRYPHTMKRNVENAMKLYSGDRPRGLFAYHLYDNINQMNRYFSDIKSLFEADHIENFECLPDDVESKKKFSSLFKRFSMYFEAAKIQGMKWEQKIYETEGKSITLVPTEKDYDILLQRYKELGKADPGDGGEDIPYDIDPYLTELDTGKIDNDYMNMRFKKWLKMLSQANVSEQERIHTLEELHKSFAFLSQEDQGFATLFLHDVQNGDVQLIPGKTFREYIAEYGSRALNDEVHYVAEAFGCSEEMLRKMLNENITKENINEYGRLDALKQTVDKKKAQVFIEEVRGTKLPLFRVNNAVDQMLTNFITSGGKEFPHVA</sequence>
<keyword evidence="6 11" id="KW-0680">Restriction system</keyword>
<reference evidence="13 14" key="1">
    <citation type="submission" date="2018-11" db="EMBL/GenBank/DDBJ databases">
        <title>Novel Erysipelotrichaceae bacterium isolated from small intestine of a swine.</title>
        <authorList>
            <person name="Kim J.S."/>
            <person name="Choe H."/>
            <person name="Lee Y.R."/>
            <person name="Kim K.M."/>
            <person name="Park D.S."/>
        </authorList>
    </citation>
    <scope>NUCLEOTIDE SEQUENCE [LARGE SCALE GENOMIC DNA]</scope>
    <source>
        <strain evidence="13 14">SG0102</strain>
    </source>
</reference>
<dbReference type="AlphaFoldDB" id="A0A3G9JCQ1"/>
<evidence type="ECO:0000313" key="13">
    <source>
        <dbReference type="EMBL" id="BBH26195.1"/>
    </source>
</evidence>
<dbReference type="Proteomes" id="UP000268059">
    <property type="component" value="Chromosome"/>
</dbReference>
<dbReference type="InterPro" id="IPR007409">
    <property type="entry name" value="Restrct_endonuc_type1_HsdR_N"/>
</dbReference>
<dbReference type="SMART" id="SM00487">
    <property type="entry name" value="DEXDc"/>
    <property type="match status" value="1"/>
</dbReference>
<keyword evidence="10 11" id="KW-0238">DNA-binding</keyword>
<dbReference type="InParanoid" id="A0A3G9JCQ1"/>
<keyword evidence="13" id="KW-0347">Helicase</keyword>
<evidence type="ECO:0000256" key="6">
    <source>
        <dbReference type="ARBA" id="ARBA00022747"/>
    </source>
</evidence>
<evidence type="ECO:0000259" key="12">
    <source>
        <dbReference type="PROSITE" id="PS51192"/>
    </source>
</evidence>
<dbReference type="InterPro" id="IPR014001">
    <property type="entry name" value="Helicase_ATP-bd"/>
</dbReference>
<dbReference type="Pfam" id="PF04313">
    <property type="entry name" value="HSDR_N"/>
    <property type="match status" value="1"/>
</dbReference>
<keyword evidence="5 11" id="KW-0547">Nucleotide-binding</keyword>
<comment type="catalytic activity">
    <reaction evidence="1 11">
        <text>Endonucleolytic cleavage of DNA to give random double-stranded fragments with terminal 5'-phosphates, ATP is simultaneously hydrolyzed.</text>
        <dbReference type="EC" id="3.1.21.3"/>
    </reaction>
</comment>
<keyword evidence="8 11" id="KW-0378">Hydrolase</keyword>
<evidence type="ECO:0000256" key="3">
    <source>
        <dbReference type="ARBA" id="ARBA00011296"/>
    </source>
</evidence>
<dbReference type="GO" id="GO:0009307">
    <property type="term" value="P:DNA restriction-modification system"/>
    <property type="evidence" value="ECO:0007669"/>
    <property type="project" value="UniProtKB-KW"/>
</dbReference>
<evidence type="ECO:0000256" key="5">
    <source>
        <dbReference type="ARBA" id="ARBA00022741"/>
    </source>
</evidence>
<dbReference type="GO" id="GO:0003677">
    <property type="term" value="F:DNA binding"/>
    <property type="evidence" value="ECO:0007669"/>
    <property type="project" value="UniProtKB-KW"/>
</dbReference>
<dbReference type="InterPro" id="IPR051268">
    <property type="entry name" value="Type-I_R_enzyme_R_subunit"/>
</dbReference>
<organism evidence="13 14">
    <name type="scientific">Intestinibaculum porci</name>
    <dbReference type="NCBI Taxonomy" id="2487118"/>
    <lineage>
        <taxon>Bacteria</taxon>
        <taxon>Bacillati</taxon>
        <taxon>Bacillota</taxon>
        <taxon>Erysipelotrichia</taxon>
        <taxon>Erysipelotrichales</taxon>
        <taxon>Erysipelotrichaceae</taxon>
        <taxon>Intestinibaculum</taxon>
    </lineage>
</organism>
<comment type="subunit">
    <text evidence="3 11">The type I restriction/modification system is composed of three polypeptides R, M and S.</text>
</comment>
<dbReference type="PANTHER" id="PTHR30195:SF16">
    <property type="entry name" value="TYPE I RESTRICTION ENZYME ENDONUCLEASE SUBUNIT"/>
    <property type="match status" value="1"/>
</dbReference>
<dbReference type="SUPFAM" id="SSF52540">
    <property type="entry name" value="P-loop containing nucleoside triphosphate hydrolases"/>
    <property type="match status" value="1"/>
</dbReference>
<protein>
    <recommendedName>
        <fullName evidence="11">Type I restriction enzyme endonuclease subunit</fullName>
        <shortName evidence="11">R protein</shortName>
        <ecNumber evidence="11">3.1.21.3</ecNumber>
    </recommendedName>
    <alternativeName>
        <fullName evidence="11">Type-1 restriction enzyme R protein</fullName>
    </alternativeName>
</protein>
<evidence type="ECO:0000256" key="8">
    <source>
        <dbReference type="ARBA" id="ARBA00022801"/>
    </source>
</evidence>
<dbReference type="Pfam" id="PF22679">
    <property type="entry name" value="T1R_D3-like"/>
    <property type="match status" value="1"/>
</dbReference>
<evidence type="ECO:0000256" key="7">
    <source>
        <dbReference type="ARBA" id="ARBA00022759"/>
    </source>
</evidence>
<dbReference type="CDD" id="cd22332">
    <property type="entry name" value="HsdR_N"/>
    <property type="match status" value="1"/>
</dbReference>